<name>A0A1G2TSX4_9BACT</name>
<dbReference type="InterPro" id="IPR013078">
    <property type="entry name" value="His_Pase_superF_clade-1"/>
</dbReference>
<dbReference type="Gene3D" id="3.40.50.1240">
    <property type="entry name" value="Phosphoglycerate mutase-like"/>
    <property type="match status" value="1"/>
</dbReference>
<dbReference type="EMBL" id="MHVU01000002">
    <property type="protein sequence ID" value="OHA99701.1"/>
    <property type="molecule type" value="Genomic_DNA"/>
</dbReference>
<organism evidence="2 3">
    <name type="scientific">Candidatus Zambryskibacteria bacterium RIFCSPHIGHO2_12_FULL_38_37</name>
    <dbReference type="NCBI Taxonomy" id="1802751"/>
    <lineage>
        <taxon>Bacteria</taxon>
        <taxon>Candidatus Zambryskiibacteriota</taxon>
    </lineage>
</organism>
<feature type="compositionally biased region" description="Basic and acidic residues" evidence="1">
    <location>
        <begin position="32"/>
        <end position="42"/>
    </location>
</feature>
<dbReference type="Pfam" id="PF00300">
    <property type="entry name" value="His_Phos_1"/>
    <property type="match status" value="1"/>
</dbReference>
<evidence type="ECO:0000313" key="3">
    <source>
        <dbReference type="Proteomes" id="UP000178530"/>
    </source>
</evidence>
<dbReference type="AlphaFoldDB" id="A0A1G2TSX4"/>
<dbReference type="SUPFAM" id="SSF53254">
    <property type="entry name" value="Phosphoglycerate mutase-like"/>
    <property type="match status" value="1"/>
</dbReference>
<feature type="region of interest" description="Disordered" evidence="1">
    <location>
        <begin position="32"/>
        <end position="60"/>
    </location>
</feature>
<dbReference type="Proteomes" id="UP000178530">
    <property type="component" value="Unassembled WGS sequence"/>
</dbReference>
<accession>A0A1G2TSX4</accession>
<feature type="compositionally biased region" description="Basic and acidic residues" evidence="1">
    <location>
        <begin position="49"/>
        <end position="60"/>
    </location>
</feature>
<gene>
    <name evidence="2" type="ORF">A3E32_02060</name>
</gene>
<dbReference type="InterPro" id="IPR029033">
    <property type="entry name" value="His_PPase_superfam"/>
</dbReference>
<evidence type="ECO:0008006" key="4">
    <source>
        <dbReference type="Google" id="ProtNLM"/>
    </source>
</evidence>
<reference evidence="2 3" key="1">
    <citation type="journal article" date="2016" name="Nat. Commun.">
        <title>Thousands of microbial genomes shed light on interconnected biogeochemical processes in an aquifer system.</title>
        <authorList>
            <person name="Anantharaman K."/>
            <person name="Brown C.T."/>
            <person name="Hug L.A."/>
            <person name="Sharon I."/>
            <person name="Castelle C.J."/>
            <person name="Probst A.J."/>
            <person name="Thomas B.C."/>
            <person name="Singh A."/>
            <person name="Wilkins M.J."/>
            <person name="Karaoz U."/>
            <person name="Brodie E.L."/>
            <person name="Williams K.H."/>
            <person name="Hubbard S.S."/>
            <person name="Banfield J.F."/>
        </authorList>
    </citation>
    <scope>NUCLEOTIDE SEQUENCE [LARGE SCALE GENOMIC DNA]</scope>
</reference>
<dbReference type="CDD" id="cd07067">
    <property type="entry name" value="HP_PGM_like"/>
    <property type="match status" value="1"/>
</dbReference>
<protein>
    <recommendedName>
        <fullName evidence="4">Phosphoglycerate mutase</fullName>
    </recommendedName>
</protein>
<evidence type="ECO:0000256" key="1">
    <source>
        <dbReference type="SAM" id="MobiDB-lite"/>
    </source>
</evidence>
<proteinExistence type="predicted"/>
<comment type="caution">
    <text evidence="2">The sequence shown here is derived from an EMBL/GenBank/DDBJ whole genome shotgun (WGS) entry which is preliminary data.</text>
</comment>
<evidence type="ECO:0000313" key="2">
    <source>
        <dbReference type="EMBL" id="OHA99701.1"/>
    </source>
</evidence>
<sequence length="299" mass="34016">MENTETKQFNPENREAKEIITSKIELRFFRHAEKESDKNKSDEEIELTETGRRQAVEKSKGTDISQVVAFGSPRKRTQQTAGLVMGGQLDEITGNESIEELKEKLNKELKVGSKIGIDKRLDFNIDFSTDFGKKALEAVKNGEYLKFLVEQSDILAEPFKNSDTETYSGMAGRVAEIVKKYLAIAPRWDKLAQDESKNYEDTLKRFLGTHQGIGESFLAKVIEQTKGKVERDVFVSALNNQGFDFAEGFDIKIETVDDKDQNIHISFKKEKDGQVLFEYDEIVPTEIIENLIPTKSKEE</sequence>